<evidence type="ECO:0000259" key="8">
    <source>
        <dbReference type="Pfam" id="PF03895"/>
    </source>
</evidence>
<keyword evidence="10" id="KW-1185">Reference proteome</keyword>
<evidence type="ECO:0000256" key="7">
    <source>
        <dbReference type="ARBA" id="ARBA00023237"/>
    </source>
</evidence>
<reference evidence="9 10" key="1">
    <citation type="journal article" date="2015" name="Int. J. Syst. Evol. Microbiol.">
        <title>Acinetobacter equi sp. nov. isolated from horse faeces.</title>
        <authorList>
            <person name="Poppel M.T."/>
            <person name="Skiebe E."/>
            <person name="Laue M."/>
            <person name="Bergmann H."/>
            <person name="Ebersberger I."/>
            <person name="Garn T."/>
            <person name="Fruth A."/>
            <person name="Baumgardt S."/>
            <person name="Busse H.J."/>
            <person name="Wilharm G."/>
        </authorList>
    </citation>
    <scope>NUCLEOTIDE SEQUENCE [LARGE SCALE GENOMIC DNA]</scope>
    <source>
        <strain evidence="9 10">114</strain>
    </source>
</reference>
<keyword evidence="3" id="KW-1134">Transmembrane beta strand</keyword>
<evidence type="ECO:0000313" key="10">
    <source>
        <dbReference type="Proteomes" id="UP000064939"/>
    </source>
</evidence>
<name>A0A0N9VEK1_9GAMM</name>
<keyword evidence="7" id="KW-0998">Cell outer membrane</keyword>
<feature type="domain" description="Trimeric autotransporter adhesin YadA-like C-terminal membrane anchor" evidence="8">
    <location>
        <begin position="488"/>
        <end position="548"/>
    </location>
</feature>
<gene>
    <name evidence="9" type="ORF">AOY20_10090</name>
</gene>
<dbReference type="STRING" id="1324350.AOY20_10090"/>
<evidence type="ECO:0000256" key="3">
    <source>
        <dbReference type="ARBA" id="ARBA00022452"/>
    </source>
</evidence>
<dbReference type="EMBL" id="CP012808">
    <property type="protein sequence ID" value="ALH95849.1"/>
    <property type="molecule type" value="Genomic_DNA"/>
</dbReference>
<evidence type="ECO:0000256" key="4">
    <source>
        <dbReference type="ARBA" id="ARBA00022692"/>
    </source>
</evidence>
<dbReference type="InterPro" id="IPR005594">
    <property type="entry name" value="YadA_C"/>
</dbReference>
<protein>
    <recommendedName>
        <fullName evidence="8">Trimeric autotransporter adhesin YadA-like C-terminal membrane anchor domain-containing protein</fullName>
    </recommendedName>
</protein>
<dbReference type="InterPro" id="IPR011049">
    <property type="entry name" value="Serralysin-like_metalloprot_C"/>
</dbReference>
<dbReference type="KEGG" id="aei:AOY20_10090"/>
<dbReference type="Pfam" id="PF03895">
    <property type="entry name" value="YadA_anchor"/>
    <property type="match status" value="1"/>
</dbReference>
<evidence type="ECO:0000256" key="2">
    <source>
        <dbReference type="ARBA" id="ARBA00004442"/>
    </source>
</evidence>
<keyword evidence="5" id="KW-0732">Signal</keyword>
<evidence type="ECO:0000256" key="6">
    <source>
        <dbReference type="ARBA" id="ARBA00023136"/>
    </source>
</evidence>
<organism evidence="9 10">
    <name type="scientific">Acinetobacter equi</name>
    <dbReference type="NCBI Taxonomy" id="1324350"/>
    <lineage>
        <taxon>Bacteria</taxon>
        <taxon>Pseudomonadati</taxon>
        <taxon>Pseudomonadota</taxon>
        <taxon>Gammaproteobacteria</taxon>
        <taxon>Moraxellales</taxon>
        <taxon>Moraxellaceae</taxon>
        <taxon>Acinetobacter</taxon>
    </lineage>
</organism>
<dbReference type="OrthoDB" id="8607186at2"/>
<evidence type="ECO:0000313" key="9">
    <source>
        <dbReference type="EMBL" id="ALH95849.1"/>
    </source>
</evidence>
<dbReference type="Proteomes" id="UP000064939">
    <property type="component" value="Chromosome"/>
</dbReference>
<dbReference type="InterPro" id="IPR045584">
    <property type="entry name" value="Pilin-like"/>
</dbReference>
<dbReference type="SUPFAM" id="SSF54523">
    <property type="entry name" value="Pili subunits"/>
    <property type="match status" value="1"/>
</dbReference>
<dbReference type="Gene3D" id="1.20.5.170">
    <property type="match status" value="1"/>
</dbReference>
<dbReference type="GO" id="GO:0009279">
    <property type="term" value="C:cell outer membrane"/>
    <property type="evidence" value="ECO:0007669"/>
    <property type="project" value="UniProtKB-SubCell"/>
</dbReference>
<keyword evidence="4" id="KW-0812">Transmembrane</keyword>
<evidence type="ECO:0000256" key="5">
    <source>
        <dbReference type="ARBA" id="ARBA00022729"/>
    </source>
</evidence>
<comment type="subcellular location">
    <subcellularLocation>
        <location evidence="2">Cell outer membrane</location>
    </subcellularLocation>
    <subcellularLocation>
        <location evidence="1">Cell surface</location>
    </subcellularLocation>
</comment>
<accession>A0A0N9VEK1</accession>
<dbReference type="SUPFAM" id="SSF101967">
    <property type="entry name" value="Adhesin YadA, collagen-binding domain"/>
    <property type="match status" value="1"/>
</dbReference>
<keyword evidence="6" id="KW-0472">Membrane</keyword>
<sequence length="548" mass="57975">MKQINKKTWDLDLKILFFILLITWSNYVFSGSVMICDNPNSVMPNLSSNTIYPNPSFYCPTAFSIGIFESNSEPFNSNGASIGLGMDAKGRNAGTLSFYGSNIAVKAQIDMENHQIKNLANGVAIRDAVNLGQLNTAKADAISTSNTYTDVAKADAISTSNAYTDVAKADAISTSNAYTNAAKAEAITTSNAYTDVAKADAITQGRAYTDVAKAEAITTSNAHTDVAKADAITQGRAYTDVAKAEAITTSNAYTDVAKADAISTSNAYTDVAKAEAITTSNAYTDVAKAEAITTSNAHTDVAKADAITQGRAYTDVAKEDAISTSKAYTDVAKADAITQGRAYTDVAKADAISTSNTYTDTVKTDVIQTSVEASNAYTNQVKAEMISTINNVRDRSINANSTDMINSAQLNLINQNLADFFGAGAIYNTTTQNFRGPIFQVNGENYYNVSDALKALDSRIDGVSKQVTHLQDQLEEGLAMSAAMAGLFQPYHVGKFNVSVAGGGYGRQGAVAVGSGFRFSQNIAIKAGLASILGRGKASYNVGMNFEW</sequence>
<dbReference type="Gene3D" id="3.30.1300.30">
    <property type="entry name" value="GSPII I/J protein-like"/>
    <property type="match status" value="1"/>
</dbReference>
<evidence type="ECO:0000256" key="1">
    <source>
        <dbReference type="ARBA" id="ARBA00004241"/>
    </source>
</evidence>
<proteinExistence type="predicted"/>
<dbReference type="GO" id="GO:0009986">
    <property type="term" value="C:cell surface"/>
    <property type="evidence" value="ECO:0007669"/>
    <property type="project" value="UniProtKB-SubCell"/>
</dbReference>
<dbReference type="RefSeq" id="WP_054581737.1">
    <property type="nucleotide sequence ID" value="NZ_CP012808.1"/>
</dbReference>
<dbReference type="AlphaFoldDB" id="A0A0N9VEK1"/>